<evidence type="ECO:0000313" key="2">
    <source>
        <dbReference type="EMBL" id="KAK3802620.1"/>
    </source>
</evidence>
<proteinExistence type="predicted"/>
<dbReference type="GO" id="GO:0016616">
    <property type="term" value="F:oxidoreductase activity, acting on the CH-OH group of donors, NAD or NADP as acceptor"/>
    <property type="evidence" value="ECO:0007669"/>
    <property type="project" value="InterPro"/>
</dbReference>
<evidence type="ECO:0000259" key="1">
    <source>
        <dbReference type="Pfam" id="PF01073"/>
    </source>
</evidence>
<organism evidence="2 3">
    <name type="scientific">Elysia crispata</name>
    <name type="common">lettuce slug</name>
    <dbReference type="NCBI Taxonomy" id="231223"/>
    <lineage>
        <taxon>Eukaryota</taxon>
        <taxon>Metazoa</taxon>
        <taxon>Spiralia</taxon>
        <taxon>Lophotrochozoa</taxon>
        <taxon>Mollusca</taxon>
        <taxon>Gastropoda</taxon>
        <taxon>Heterobranchia</taxon>
        <taxon>Euthyneura</taxon>
        <taxon>Panpulmonata</taxon>
        <taxon>Sacoglossa</taxon>
        <taxon>Placobranchoidea</taxon>
        <taxon>Plakobranchidae</taxon>
        <taxon>Elysia</taxon>
    </lineage>
</organism>
<gene>
    <name evidence="2" type="ORF">RRG08_010391</name>
</gene>
<dbReference type="GO" id="GO:0006694">
    <property type="term" value="P:steroid biosynthetic process"/>
    <property type="evidence" value="ECO:0007669"/>
    <property type="project" value="InterPro"/>
</dbReference>
<dbReference type="Pfam" id="PF01073">
    <property type="entry name" value="3Beta_HSD"/>
    <property type="match status" value="1"/>
</dbReference>
<name>A0AAE1EDE9_9GAST</name>
<dbReference type="InterPro" id="IPR002225">
    <property type="entry name" value="3Beta_OHSteriod_DH/Estase"/>
</dbReference>
<sequence length="121" mass="13375">MVVTRSEAKQRKEIHVVTGGGGFPGFTLGRRLAQSGHHVRLLDITEPVWELEDGMEFIKGSVVDKAVVAEAIAGASAVYHMASYGMSGKSQFVLRLSAALRRNKFDDFCSRSEVWFCLKDK</sequence>
<accession>A0AAE1EDE9</accession>
<protein>
    <recommendedName>
        <fullName evidence="1">3-beta hydroxysteroid dehydrogenase/isomerase domain-containing protein</fullName>
    </recommendedName>
</protein>
<dbReference type="EMBL" id="JAWDGP010000221">
    <property type="protein sequence ID" value="KAK3802620.1"/>
    <property type="molecule type" value="Genomic_DNA"/>
</dbReference>
<comment type="caution">
    <text evidence="2">The sequence shown here is derived from an EMBL/GenBank/DDBJ whole genome shotgun (WGS) entry which is preliminary data.</text>
</comment>
<dbReference type="Proteomes" id="UP001283361">
    <property type="component" value="Unassembled WGS sequence"/>
</dbReference>
<evidence type="ECO:0000313" key="3">
    <source>
        <dbReference type="Proteomes" id="UP001283361"/>
    </source>
</evidence>
<keyword evidence="3" id="KW-1185">Reference proteome</keyword>
<dbReference type="AlphaFoldDB" id="A0AAE1EDE9"/>
<dbReference type="InterPro" id="IPR036291">
    <property type="entry name" value="NAD(P)-bd_dom_sf"/>
</dbReference>
<dbReference type="Gene3D" id="3.40.50.720">
    <property type="entry name" value="NAD(P)-binding Rossmann-like Domain"/>
    <property type="match status" value="1"/>
</dbReference>
<dbReference type="SUPFAM" id="SSF51735">
    <property type="entry name" value="NAD(P)-binding Rossmann-fold domains"/>
    <property type="match status" value="1"/>
</dbReference>
<feature type="domain" description="3-beta hydroxysteroid dehydrogenase/isomerase" evidence="1">
    <location>
        <begin position="16"/>
        <end position="89"/>
    </location>
</feature>
<reference evidence="2" key="1">
    <citation type="journal article" date="2023" name="G3 (Bethesda)">
        <title>A reference genome for the long-term kleptoplast-retaining sea slug Elysia crispata morphotype clarki.</title>
        <authorList>
            <person name="Eastman K.E."/>
            <person name="Pendleton A.L."/>
            <person name="Shaikh M.A."/>
            <person name="Suttiyut T."/>
            <person name="Ogas R."/>
            <person name="Tomko P."/>
            <person name="Gavelis G."/>
            <person name="Widhalm J.R."/>
            <person name="Wisecaver J.H."/>
        </authorList>
    </citation>
    <scope>NUCLEOTIDE SEQUENCE</scope>
    <source>
        <strain evidence="2">ECLA1</strain>
    </source>
</reference>